<dbReference type="FunCoup" id="H1XTQ7">
    <property type="interactions" value="574"/>
</dbReference>
<dbReference type="AlphaFoldDB" id="H1XTQ7"/>
<dbReference type="InParanoid" id="H1XTQ7"/>
<dbReference type="InterPro" id="IPR049940">
    <property type="entry name" value="GluQ/Sye"/>
</dbReference>
<dbReference type="GO" id="GO:0005829">
    <property type="term" value="C:cytosol"/>
    <property type="evidence" value="ECO:0007669"/>
    <property type="project" value="TreeGrafter"/>
</dbReference>
<evidence type="ECO:0000256" key="5">
    <source>
        <dbReference type="ARBA" id="ARBA00022598"/>
    </source>
</evidence>
<dbReference type="OrthoDB" id="9807503at2"/>
<evidence type="ECO:0000256" key="3">
    <source>
        <dbReference type="ARBA" id="ARBA00011245"/>
    </source>
</evidence>
<dbReference type="GO" id="GO:0006424">
    <property type="term" value="P:glutamyl-tRNA aminoacylation"/>
    <property type="evidence" value="ECO:0007669"/>
    <property type="project" value="UniProtKB-UniRule"/>
</dbReference>
<feature type="domain" description="Aminoacyl-tRNA synthetase class I anticodon-binding" evidence="12">
    <location>
        <begin position="324"/>
        <end position="473"/>
    </location>
</feature>
<dbReference type="SUPFAM" id="SSF52374">
    <property type="entry name" value="Nucleotidylyl transferase"/>
    <property type="match status" value="1"/>
</dbReference>
<evidence type="ECO:0000256" key="4">
    <source>
        <dbReference type="ARBA" id="ARBA00022490"/>
    </source>
</evidence>
<comment type="similarity">
    <text evidence="2 10">Belongs to the class-I aminoacyl-tRNA synthetase family. Glutamate--tRNA ligase type 1 subfamily.</text>
</comment>
<dbReference type="EC" id="6.1.1.17" evidence="10"/>
<keyword evidence="9 10" id="KW-0030">Aminoacyl-tRNA synthetase</keyword>
<dbReference type="PRINTS" id="PR00987">
    <property type="entry name" value="TRNASYNTHGLU"/>
</dbReference>
<dbReference type="InterPro" id="IPR014729">
    <property type="entry name" value="Rossmann-like_a/b/a_fold"/>
</dbReference>
<keyword evidence="15" id="KW-1185">Reference proteome</keyword>
<dbReference type="EMBL" id="CP018099">
    <property type="protein sequence ID" value="APF17430.1"/>
    <property type="molecule type" value="Genomic_DNA"/>
</dbReference>
<evidence type="ECO:0000313" key="14">
    <source>
        <dbReference type="EMBL" id="EHO41532.1"/>
    </source>
</evidence>
<dbReference type="InterPro" id="IPR001412">
    <property type="entry name" value="aa-tRNA-synth_I_CS"/>
</dbReference>
<dbReference type="NCBIfam" id="TIGR00464">
    <property type="entry name" value="gltX_bact"/>
    <property type="match status" value="1"/>
</dbReference>
<dbReference type="HOGENOM" id="CLU_015768_6_3_0"/>
<comment type="subcellular location">
    <subcellularLocation>
        <location evidence="1 10">Cytoplasm</location>
    </subcellularLocation>
</comment>
<feature type="binding site" evidence="10">
    <location>
        <position position="244"/>
    </location>
    <ligand>
        <name>ATP</name>
        <dbReference type="ChEBI" id="CHEBI:30616"/>
    </ligand>
</feature>
<comment type="subunit">
    <text evidence="3 10">Monomer.</text>
</comment>
<dbReference type="Gene3D" id="3.40.50.620">
    <property type="entry name" value="HUPs"/>
    <property type="match status" value="1"/>
</dbReference>
<dbReference type="GO" id="GO:0008270">
    <property type="term" value="F:zinc ion binding"/>
    <property type="evidence" value="ECO:0007669"/>
    <property type="project" value="InterPro"/>
</dbReference>
<dbReference type="Pfam" id="PF00749">
    <property type="entry name" value="tRNA-synt_1c"/>
    <property type="match status" value="1"/>
</dbReference>
<dbReference type="GO" id="GO:0000049">
    <property type="term" value="F:tRNA binding"/>
    <property type="evidence" value="ECO:0007669"/>
    <property type="project" value="InterPro"/>
</dbReference>
<reference evidence="13 16" key="2">
    <citation type="submission" date="2016-11" db="EMBL/GenBank/DDBJ databases">
        <title>Genomic analysis of Caldithrix abyssi and proposal of a novel bacterial phylum Caldithrichaeota.</title>
        <authorList>
            <person name="Kublanov I."/>
            <person name="Sigalova O."/>
            <person name="Gavrilov S."/>
            <person name="Lebedinsky A."/>
            <person name="Ivanova N."/>
            <person name="Daum C."/>
            <person name="Reddy T."/>
            <person name="Klenk H.P."/>
            <person name="Goker M."/>
            <person name="Reva O."/>
            <person name="Miroshnichenko M."/>
            <person name="Kyprides N."/>
            <person name="Woyke T."/>
            <person name="Gelfand M."/>
        </authorList>
    </citation>
    <scope>NUCLEOTIDE SEQUENCE [LARGE SCALE GENOMIC DNA]</scope>
    <source>
        <strain evidence="13 16">LF13</strain>
    </source>
</reference>
<evidence type="ECO:0000313" key="16">
    <source>
        <dbReference type="Proteomes" id="UP000183868"/>
    </source>
</evidence>
<gene>
    <name evidence="10 13" type="primary">gltX</name>
    <name evidence="13" type="ORF">Cabys_679</name>
    <name evidence="14" type="ORF">Calab_1918</name>
</gene>
<dbReference type="NCBIfam" id="NF004315">
    <property type="entry name" value="PRK05710.1-4"/>
    <property type="match status" value="1"/>
</dbReference>
<organism evidence="14 15">
    <name type="scientific">Caldithrix abyssi DSM 13497</name>
    <dbReference type="NCBI Taxonomy" id="880073"/>
    <lineage>
        <taxon>Bacteria</taxon>
        <taxon>Pseudomonadati</taxon>
        <taxon>Calditrichota</taxon>
        <taxon>Calditrichia</taxon>
        <taxon>Calditrichales</taxon>
        <taxon>Calditrichaceae</taxon>
        <taxon>Caldithrix</taxon>
    </lineage>
</organism>
<dbReference type="CDD" id="cd00808">
    <property type="entry name" value="GluRS_core"/>
    <property type="match status" value="1"/>
</dbReference>
<evidence type="ECO:0000256" key="10">
    <source>
        <dbReference type="HAMAP-Rule" id="MF_00022"/>
    </source>
</evidence>
<keyword evidence="5 10" id="KW-0436">Ligase</keyword>
<evidence type="ECO:0000256" key="9">
    <source>
        <dbReference type="ARBA" id="ARBA00023146"/>
    </source>
</evidence>
<evidence type="ECO:0000256" key="7">
    <source>
        <dbReference type="ARBA" id="ARBA00022840"/>
    </source>
</evidence>
<evidence type="ECO:0000256" key="8">
    <source>
        <dbReference type="ARBA" id="ARBA00022917"/>
    </source>
</evidence>
<evidence type="ECO:0000259" key="12">
    <source>
        <dbReference type="Pfam" id="PF19269"/>
    </source>
</evidence>
<comment type="catalytic activity">
    <reaction evidence="10">
        <text>tRNA(Glu) + L-glutamate + ATP = L-glutamyl-tRNA(Glu) + AMP + diphosphate</text>
        <dbReference type="Rhea" id="RHEA:23540"/>
        <dbReference type="Rhea" id="RHEA-COMP:9663"/>
        <dbReference type="Rhea" id="RHEA-COMP:9680"/>
        <dbReference type="ChEBI" id="CHEBI:29985"/>
        <dbReference type="ChEBI" id="CHEBI:30616"/>
        <dbReference type="ChEBI" id="CHEBI:33019"/>
        <dbReference type="ChEBI" id="CHEBI:78442"/>
        <dbReference type="ChEBI" id="CHEBI:78520"/>
        <dbReference type="ChEBI" id="CHEBI:456215"/>
        <dbReference type="EC" id="6.1.1.17"/>
    </reaction>
</comment>
<dbReference type="eggNOG" id="COG0008">
    <property type="taxonomic scope" value="Bacteria"/>
</dbReference>
<dbReference type="Proteomes" id="UP000004671">
    <property type="component" value="Chromosome"/>
</dbReference>
<dbReference type="Pfam" id="PF19269">
    <property type="entry name" value="Anticodon_2"/>
    <property type="match status" value="1"/>
</dbReference>
<dbReference type="InterPro" id="IPR033910">
    <property type="entry name" value="GluRS_core"/>
</dbReference>
<dbReference type="InterPro" id="IPR045462">
    <property type="entry name" value="aa-tRNA-synth_I_cd-bd"/>
</dbReference>
<dbReference type="PANTHER" id="PTHR43311">
    <property type="entry name" value="GLUTAMATE--TRNA LIGASE"/>
    <property type="match status" value="1"/>
</dbReference>
<accession>H1XTQ7</accession>
<dbReference type="RefSeq" id="WP_006928679.1">
    <property type="nucleotide sequence ID" value="NZ_CM001402.1"/>
</dbReference>
<dbReference type="EMBL" id="CM001402">
    <property type="protein sequence ID" value="EHO41532.1"/>
    <property type="molecule type" value="Genomic_DNA"/>
</dbReference>
<dbReference type="FunFam" id="3.40.50.620:FF:000007">
    <property type="entry name" value="Glutamate--tRNA ligase"/>
    <property type="match status" value="1"/>
</dbReference>
<feature type="domain" description="Glutamyl/glutaminyl-tRNA synthetase class Ib catalytic" evidence="11">
    <location>
        <begin position="4"/>
        <end position="310"/>
    </location>
</feature>
<dbReference type="SUPFAM" id="SSF48163">
    <property type="entry name" value="An anticodon-binding domain of class I aminoacyl-tRNA synthetases"/>
    <property type="match status" value="1"/>
</dbReference>
<dbReference type="KEGG" id="caby:Cabys_679"/>
<evidence type="ECO:0000313" key="13">
    <source>
        <dbReference type="EMBL" id="APF17430.1"/>
    </source>
</evidence>
<evidence type="ECO:0000256" key="2">
    <source>
        <dbReference type="ARBA" id="ARBA00007894"/>
    </source>
</evidence>
<sequence>MGYTVRFAPSPTGYLHVGGARTAIFNWLLARQSQGKFLLRIEDTDLQRSTPQSVQQILNSLRWLGLDWDDEVFYQSKNRSRHVEVANHLLKKGKAYRCFCSKEELEEKRRKFEALKLNQRYDGACRRLSPDEVQERLERKQPFAIRFKVPQGQIVFDDLVHGRMEVDNNTLDDFIIVRSDGTPVYQLAVVVDDHDMSVNLVLRGDDHLPNTNKQILIYRAMNWQPPQFAHVPLILGPDKNRLSKRHGATSVEEFKERGILPEALFNYLCLLGWSPGTDQEIFSRAELIREFKVKRINKTAAVFDEQKLLWMNAKYLADYDENSLIEMIRPFLSERGITEQDLRADERLLYLVKLQKIRSKTLTDLADGLLLYFKDPERYEEKGVRKFFLKETGLSLLNELYAFFKNQTPDFYDQVERIERELRQKAEDMNLKAGQLIQPLRLALTGSTASPGIFELIYVLGSKKVLNRLKNAINYVKKMNDLNA</sequence>
<evidence type="ECO:0000313" key="15">
    <source>
        <dbReference type="Proteomes" id="UP000004671"/>
    </source>
</evidence>
<dbReference type="PANTHER" id="PTHR43311:SF2">
    <property type="entry name" value="GLUTAMATE--TRNA LIGASE, MITOCHONDRIAL-RELATED"/>
    <property type="match status" value="1"/>
</dbReference>
<proteinExistence type="inferred from homology"/>
<keyword evidence="4 10" id="KW-0963">Cytoplasm</keyword>
<dbReference type="GO" id="GO:0004818">
    <property type="term" value="F:glutamate-tRNA ligase activity"/>
    <property type="evidence" value="ECO:0007669"/>
    <property type="project" value="UniProtKB-UniRule"/>
</dbReference>
<feature type="short sequence motif" description="'KMSKS' region" evidence="10">
    <location>
        <begin position="241"/>
        <end position="245"/>
    </location>
</feature>
<dbReference type="PROSITE" id="PS00178">
    <property type="entry name" value="AA_TRNA_LIGASE_I"/>
    <property type="match status" value="1"/>
</dbReference>
<dbReference type="InterPro" id="IPR008925">
    <property type="entry name" value="aa_tRNA-synth_I_cd-bd_sf"/>
</dbReference>
<dbReference type="GO" id="GO:0005524">
    <property type="term" value="F:ATP binding"/>
    <property type="evidence" value="ECO:0007669"/>
    <property type="project" value="UniProtKB-UniRule"/>
</dbReference>
<dbReference type="InterPro" id="IPR004527">
    <property type="entry name" value="Glu-tRNA-ligase_bac/mito"/>
</dbReference>
<dbReference type="HAMAP" id="MF_00022">
    <property type="entry name" value="Glu_tRNA_synth_type1"/>
    <property type="match status" value="1"/>
</dbReference>
<keyword evidence="6 10" id="KW-0547">Nucleotide-binding</keyword>
<dbReference type="InterPro" id="IPR020751">
    <property type="entry name" value="aa-tRNA-synth_I_codon-bd_sub2"/>
</dbReference>
<comment type="caution">
    <text evidence="10">Lacks conserved residue(s) required for the propagation of feature annotation.</text>
</comment>
<dbReference type="InterPro" id="IPR020058">
    <property type="entry name" value="Glu/Gln-tRNA-synth_Ib_cat-dom"/>
</dbReference>
<comment type="function">
    <text evidence="10">Catalyzes the attachment of glutamate to tRNA(Glu) in a two-step reaction: glutamate is first activated by ATP to form Glu-AMP and then transferred to the acceptor end of tRNA(Glu).</text>
</comment>
<feature type="short sequence motif" description="'HIGH' region" evidence="10">
    <location>
        <begin position="9"/>
        <end position="19"/>
    </location>
</feature>
<evidence type="ECO:0000256" key="1">
    <source>
        <dbReference type="ARBA" id="ARBA00004496"/>
    </source>
</evidence>
<dbReference type="InterPro" id="IPR000924">
    <property type="entry name" value="Glu/Gln-tRNA-synth"/>
</dbReference>
<dbReference type="Proteomes" id="UP000183868">
    <property type="component" value="Chromosome"/>
</dbReference>
<dbReference type="PaxDb" id="880073-Calab_1918"/>
<keyword evidence="7 10" id="KW-0067">ATP-binding</keyword>
<dbReference type="STRING" id="880073.Cabys_679"/>
<dbReference type="NCBIfam" id="NF004314">
    <property type="entry name" value="PRK05710.1-3"/>
    <property type="match status" value="1"/>
</dbReference>
<name>H1XTQ7_CALAY</name>
<protein>
    <recommendedName>
        <fullName evidence="10">Glutamate--tRNA ligase</fullName>
        <ecNumber evidence="10">6.1.1.17</ecNumber>
    </recommendedName>
    <alternativeName>
        <fullName evidence="10">Glutamyl-tRNA synthetase</fullName>
        <shortName evidence="10">GluRS</shortName>
    </alternativeName>
</protein>
<dbReference type="Gene3D" id="1.10.10.350">
    <property type="match status" value="1"/>
</dbReference>
<keyword evidence="8 10" id="KW-0648">Protein biosynthesis</keyword>
<evidence type="ECO:0000259" key="11">
    <source>
        <dbReference type="Pfam" id="PF00749"/>
    </source>
</evidence>
<evidence type="ECO:0000256" key="6">
    <source>
        <dbReference type="ARBA" id="ARBA00022741"/>
    </source>
</evidence>
<reference evidence="14 15" key="1">
    <citation type="submission" date="2011-09" db="EMBL/GenBank/DDBJ databases">
        <title>The permanent draft genome of Caldithrix abyssi DSM 13497.</title>
        <authorList>
            <consortium name="US DOE Joint Genome Institute (JGI-PGF)"/>
            <person name="Lucas S."/>
            <person name="Han J."/>
            <person name="Lapidus A."/>
            <person name="Bruce D."/>
            <person name="Goodwin L."/>
            <person name="Pitluck S."/>
            <person name="Peters L."/>
            <person name="Kyrpides N."/>
            <person name="Mavromatis K."/>
            <person name="Ivanova N."/>
            <person name="Mikhailova N."/>
            <person name="Chertkov O."/>
            <person name="Detter J.C."/>
            <person name="Tapia R."/>
            <person name="Han C."/>
            <person name="Land M."/>
            <person name="Hauser L."/>
            <person name="Markowitz V."/>
            <person name="Cheng J.-F."/>
            <person name="Hugenholtz P."/>
            <person name="Woyke T."/>
            <person name="Wu D."/>
            <person name="Spring S."/>
            <person name="Brambilla E."/>
            <person name="Klenk H.-P."/>
            <person name="Eisen J.A."/>
        </authorList>
    </citation>
    <scope>NUCLEOTIDE SEQUENCE [LARGE SCALE GENOMIC DNA]</scope>
    <source>
        <strain evidence="14 15">DSM 13497</strain>
    </source>
</reference>